<dbReference type="AlphaFoldDB" id="A0A409VWA3"/>
<comment type="caution">
    <text evidence="12">The sequence shown here is derived from an EMBL/GenBank/DDBJ whole genome shotgun (WGS) entry which is preliminary data.</text>
</comment>
<evidence type="ECO:0000256" key="6">
    <source>
        <dbReference type="ARBA" id="ARBA00023163"/>
    </source>
</evidence>
<keyword evidence="4 9" id="KW-0805">Transcription regulation</keyword>
<dbReference type="EMBL" id="NHYE01005538">
    <property type="protein sequence ID" value="PPQ70527.1"/>
    <property type="molecule type" value="Genomic_DNA"/>
</dbReference>
<dbReference type="OrthoDB" id="205099at2759"/>
<evidence type="ECO:0000313" key="12">
    <source>
        <dbReference type="EMBL" id="PPQ70527.1"/>
    </source>
</evidence>
<keyword evidence="5 9" id="KW-0010">Activator</keyword>
<protein>
    <recommendedName>
        <fullName evidence="3 9">Mediator of RNA polymerase II transcription subunit 14</fullName>
    </recommendedName>
    <alternativeName>
        <fullName evidence="8 9">Mediator complex subunit 14</fullName>
    </alternativeName>
</protein>
<dbReference type="InterPro" id="IPR013947">
    <property type="entry name" value="Mediator_Med14"/>
</dbReference>
<evidence type="ECO:0000256" key="8">
    <source>
        <dbReference type="ARBA" id="ARBA00032007"/>
    </source>
</evidence>
<comment type="similarity">
    <text evidence="2 9">Belongs to the Mediator complex subunit 14 family.</text>
</comment>
<dbReference type="GO" id="GO:0070847">
    <property type="term" value="C:core mediator complex"/>
    <property type="evidence" value="ECO:0007669"/>
    <property type="project" value="TreeGrafter"/>
</dbReference>
<organism evidence="12 13">
    <name type="scientific">Gymnopilus dilepis</name>
    <dbReference type="NCBI Taxonomy" id="231916"/>
    <lineage>
        <taxon>Eukaryota</taxon>
        <taxon>Fungi</taxon>
        <taxon>Dikarya</taxon>
        <taxon>Basidiomycota</taxon>
        <taxon>Agaricomycotina</taxon>
        <taxon>Agaricomycetes</taxon>
        <taxon>Agaricomycetidae</taxon>
        <taxon>Agaricales</taxon>
        <taxon>Agaricineae</taxon>
        <taxon>Hymenogastraceae</taxon>
        <taxon>Gymnopilus</taxon>
    </lineage>
</organism>
<keyword evidence="7 9" id="KW-0539">Nucleus</keyword>
<keyword evidence="13" id="KW-1185">Reference proteome</keyword>
<dbReference type="Pfam" id="PF08638">
    <property type="entry name" value="Med14"/>
    <property type="match status" value="1"/>
</dbReference>
<keyword evidence="6 9" id="KW-0804">Transcription</keyword>
<evidence type="ECO:0000256" key="1">
    <source>
        <dbReference type="ARBA" id="ARBA00004123"/>
    </source>
</evidence>
<dbReference type="InParanoid" id="A0A409VWA3"/>
<evidence type="ECO:0000256" key="7">
    <source>
        <dbReference type="ARBA" id="ARBA00023242"/>
    </source>
</evidence>
<feature type="region of interest" description="Disordered" evidence="10">
    <location>
        <begin position="692"/>
        <end position="713"/>
    </location>
</feature>
<evidence type="ECO:0000313" key="13">
    <source>
        <dbReference type="Proteomes" id="UP000284706"/>
    </source>
</evidence>
<dbReference type="PANTHER" id="PTHR12809:SF2">
    <property type="entry name" value="MEDIATOR OF RNA POLYMERASE II TRANSCRIPTION SUBUNIT 14"/>
    <property type="match status" value="1"/>
</dbReference>
<feature type="domain" description="Mediator complex subunit MED14 N-terminal" evidence="11">
    <location>
        <begin position="54"/>
        <end position="242"/>
    </location>
</feature>
<evidence type="ECO:0000256" key="10">
    <source>
        <dbReference type="SAM" id="MobiDB-lite"/>
    </source>
</evidence>
<reference evidence="12 13" key="1">
    <citation type="journal article" date="2018" name="Evol. Lett.">
        <title>Horizontal gene cluster transfer increased hallucinogenic mushroom diversity.</title>
        <authorList>
            <person name="Reynolds H.T."/>
            <person name="Vijayakumar V."/>
            <person name="Gluck-Thaler E."/>
            <person name="Korotkin H.B."/>
            <person name="Matheny P.B."/>
            <person name="Slot J.C."/>
        </authorList>
    </citation>
    <scope>NUCLEOTIDE SEQUENCE [LARGE SCALE GENOMIC DNA]</scope>
    <source>
        <strain evidence="12 13">SRW20</strain>
    </source>
</reference>
<evidence type="ECO:0000259" key="11">
    <source>
        <dbReference type="Pfam" id="PF08638"/>
    </source>
</evidence>
<dbReference type="STRING" id="231916.A0A409VWA3"/>
<accession>A0A409VWA3</accession>
<dbReference type="Proteomes" id="UP000284706">
    <property type="component" value="Unassembled WGS sequence"/>
</dbReference>
<comment type="subunit">
    <text evidence="9">Component of the Mediator complex.</text>
</comment>
<name>A0A409VWA3_9AGAR</name>
<dbReference type="PANTHER" id="PTHR12809">
    <property type="entry name" value="MEDIATOR COMPLEX SUBUNIT"/>
    <property type="match status" value="1"/>
</dbReference>
<evidence type="ECO:0000256" key="4">
    <source>
        <dbReference type="ARBA" id="ARBA00023015"/>
    </source>
</evidence>
<evidence type="ECO:0000256" key="5">
    <source>
        <dbReference type="ARBA" id="ARBA00023159"/>
    </source>
</evidence>
<gene>
    <name evidence="12" type="ORF">CVT26_013985</name>
</gene>
<dbReference type="GO" id="GO:0016592">
    <property type="term" value="C:mediator complex"/>
    <property type="evidence" value="ECO:0007669"/>
    <property type="project" value="UniProtKB-UniRule"/>
</dbReference>
<evidence type="ECO:0000256" key="9">
    <source>
        <dbReference type="RuleBase" id="RU365082"/>
    </source>
</evidence>
<dbReference type="GO" id="GO:0003712">
    <property type="term" value="F:transcription coregulator activity"/>
    <property type="evidence" value="ECO:0007669"/>
    <property type="project" value="UniProtKB-UniRule"/>
</dbReference>
<dbReference type="InterPro" id="IPR055122">
    <property type="entry name" value="Med14_N"/>
</dbReference>
<evidence type="ECO:0000256" key="2">
    <source>
        <dbReference type="ARBA" id="ARBA00007813"/>
    </source>
</evidence>
<dbReference type="GO" id="GO:0006357">
    <property type="term" value="P:regulation of transcription by RNA polymerase II"/>
    <property type="evidence" value="ECO:0007669"/>
    <property type="project" value="InterPro"/>
</dbReference>
<comment type="subcellular location">
    <subcellularLocation>
        <location evidence="1 9">Nucleus</location>
    </subcellularLocation>
</comment>
<comment type="function">
    <text evidence="9">Component of the Mediator complex, a coactivator involved in the regulated transcription of nearly all RNA polymerase II-dependent genes. Mediator functions as a bridge to convey information from gene-specific regulatory proteins to the basal RNA polymerase II transcription machinery. Mediator is recruited to promoters by direct interactions with regulatory proteins and serves as a scaffold for the assembly of a functional preinitiation complex with RNA polymerase II and the general transcription factors.</text>
</comment>
<proteinExistence type="inferred from homology"/>
<evidence type="ECO:0000256" key="3">
    <source>
        <dbReference type="ARBA" id="ARBA00019619"/>
    </source>
</evidence>
<sequence length="1130" mass="125604">MDIGNYTQMSVDLDVSPLASSSVQPNDPLIEGHVPNTPIEELEKELPLVLNDQLSLGELVSRVAQSVYAELSELAETMPNMSDTARKRTMADWVVKTKKQVVKLLAVAKWSRDAEAVQKCMNITAFLMNQNQQFDDAVRGLKYTKDALDSARLRNHDLLTSLDVLTTGSYLRLPTCIKKSTIPPTPLTDQEVNKTLSDLEEAIRYRLRMTEIIPVEMSRYRILDGRVHFTVPKLFATSLCLQGTEGGWFCIGVEFLINVGGDLTGLQDFPRVPAGLIKRHIADEADARMRFYSSASAPHETAPAVPPRPQLPVGVVDAPLVRLYNFLQMMSLSYQLEILWYQAERMRSLGWADYLTVQISPDRKSLRASYWIRSTFPTGPPGRPRVKIPSLGGTLTISIVETKAPPQAGPGPGRTPRQRVLSYLQQRSKLGDRRPSDEVEGLKFVAQWEPAKGALGIPLPPEATYLPQDGLQVDADNLDFEELLRRVIQHHSIALLEGFRRHLQLGATKVFSHPSVVTFVEDGGLKALRVHLCADEFVIITIDTRTGRLNLRDTGDLAAAGRGPRFATISDKLNENPTALLEALFRLRVDTILDLAEQKANYLGLRNYRRRNISQEEMRKLGTDFRGTLFIQLSSFPDHYLVLVVMDLRFQYALITTKPKLEAPFGGLVLEDIAWLDFDRIHEATLAWADSKTSPSKRRGEVSTGGDITDSPHAGFDLDTQGLRELYSYCCARVAFINVERQLKIRGIPFAHVNPTSNSPVSAELARVQSSLARSVPALCVQSKDILSGAPAAEAAMPNIRVIPLNWWSNERAQVVTCVKLKYVQQPMGKTAGSGAVIRPSKRIIYDTKEAVVSFLSENVNTCVDEFLEEWARVSKMVVIAREVAQMSKHRKWQDVRLLSFDLQTVEFAYAGDYTVSISCEDQLSSTGGNFDLEFSRIVPADAMDTDKPPVPFNPHEDAAPFLCDILRHGHGRLAPALHELVTLLRDTLPIVVELEALRQANKADNKRMDIFAKAAGWYRLLYGDFKHALDFRLMTKQRIAILDASHSLFDVPVPGKESPVQSAVVEGFGLQAIPQFKEIVSSIVQEGLASGKLRKGTVAAVDLGVVCEGVGVGFLISAIHSRVQEKLHS</sequence>